<dbReference type="OrthoDB" id="273452at2759"/>
<keyword evidence="4" id="KW-0812">Transmembrane</keyword>
<keyword evidence="2" id="KW-0442">Lipid degradation</keyword>
<feature type="compositionally biased region" description="Low complexity" evidence="3">
    <location>
        <begin position="359"/>
        <end position="386"/>
    </location>
</feature>
<evidence type="ECO:0000313" key="7">
    <source>
        <dbReference type="Proteomes" id="UP000799766"/>
    </source>
</evidence>
<evidence type="ECO:0000256" key="3">
    <source>
        <dbReference type="SAM" id="MobiDB-lite"/>
    </source>
</evidence>
<dbReference type="Pfam" id="PF05057">
    <property type="entry name" value="DUF676"/>
    <property type="match status" value="1"/>
</dbReference>
<evidence type="ECO:0000259" key="5">
    <source>
        <dbReference type="Pfam" id="PF05057"/>
    </source>
</evidence>
<dbReference type="GO" id="GO:0005811">
    <property type="term" value="C:lipid droplet"/>
    <property type="evidence" value="ECO:0007669"/>
    <property type="project" value="TreeGrafter"/>
</dbReference>
<dbReference type="PANTHER" id="PTHR12482">
    <property type="entry name" value="LIPASE ROG1-RELATED-RELATED"/>
    <property type="match status" value="1"/>
</dbReference>
<evidence type="ECO:0000256" key="2">
    <source>
        <dbReference type="ARBA" id="ARBA00022963"/>
    </source>
</evidence>
<proteinExistence type="inferred from homology"/>
<dbReference type="GO" id="GO:0047372">
    <property type="term" value="F:monoacylglycerol lipase activity"/>
    <property type="evidence" value="ECO:0007669"/>
    <property type="project" value="TreeGrafter"/>
</dbReference>
<feature type="region of interest" description="Disordered" evidence="3">
    <location>
        <begin position="319"/>
        <end position="339"/>
    </location>
</feature>
<feature type="domain" description="DUF676" evidence="5">
    <location>
        <begin position="10"/>
        <end position="200"/>
    </location>
</feature>
<protein>
    <submittedName>
        <fullName evidence="6">Putative serine esterase-domain-containing protein</fullName>
    </submittedName>
</protein>
<dbReference type="InterPro" id="IPR029058">
    <property type="entry name" value="AB_hydrolase_fold"/>
</dbReference>
<dbReference type="PANTHER" id="PTHR12482:SF65">
    <property type="entry name" value="ESTERASE, PUTATIVE (AFU_ORTHOLOGUE AFUA_3G12320)-RELATED"/>
    <property type="match status" value="1"/>
</dbReference>
<dbReference type="AlphaFoldDB" id="A0A6A6NNE8"/>
<name>A0A6A6NNE8_9PEZI</name>
<dbReference type="SUPFAM" id="SSF53474">
    <property type="entry name" value="alpha/beta-Hydrolases"/>
    <property type="match status" value="1"/>
</dbReference>
<feature type="region of interest" description="Disordered" evidence="3">
    <location>
        <begin position="355"/>
        <end position="386"/>
    </location>
</feature>
<evidence type="ECO:0000256" key="4">
    <source>
        <dbReference type="SAM" id="Phobius"/>
    </source>
</evidence>
<evidence type="ECO:0000313" key="6">
    <source>
        <dbReference type="EMBL" id="KAF2452997.1"/>
    </source>
</evidence>
<keyword evidence="7" id="KW-1185">Reference proteome</keyword>
<dbReference type="InterPro" id="IPR007751">
    <property type="entry name" value="DUF676_lipase-like"/>
</dbReference>
<gene>
    <name evidence="6" type="ORF">BDY21DRAFT_404499</name>
</gene>
<dbReference type="Gene3D" id="3.40.50.1820">
    <property type="entry name" value="alpha/beta hydrolase"/>
    <property type="match status" value="1"/>
</dbReference>
<sequence>MPMHPLTSPHRLWGNASHFDYMAAALRARFPADRLRILVATSNTGAFTYDGVERGAERVMREVESALREMMAGGEEEGVLSIVGYSLGGLVARYVVGLLEWKGWFEKVQPVNFTTFATPHLGVRTPLPGLHNHLWNVVGARTLSASGRQLFLTDRFRHTDRPLLSLLADPASVFVRGLARFARRAAYANIVNDTASVYYTTCIAGADPFADLAKVRLNYLRGYAPVLLDPAAPVAVPSPHDPRPAPAAPPVAAAAARRLALALALPLAALLFLLAAALQSARSALRIRRHDRGAAAWEWAGVPLAAAAAVDGVDGAFGGTGADDGGSESGSGADELDGEALLGGRGGEALLGGRGGEGAAAASLSASSSPPSSTSPQAPSPSASGLAFPPLALSPAQRAMLRTLDALGWARFPVHIQRSAHSHAAIIVRARGRKGFEEGEVVVGHWVEGFVD</sequence>
<dbReference type="Proteomes" id="UP000799766">
    <property type="component" value="Unassembled WGS sequence"/>
</dbReference>
<keyword evidence="4" id="KW-0472">Membrane</keyword>
<feature type="transmembrane region" description="Helical" evidence="4">
    <location>
        <begin position="259"/>
        <end position="278"/>
    </location>
</feature>
<keyword evidence="4" id="KW-1133">Transmembrane helix</keyword>
<evidence type="ECO:0000256" key="1">
    <source>
        <dbReference type="ARBA" id="ARBA00007920"/>
    </source>
</evidence>
<dbReference type="EMBL" id="MU001701">
    <property type="protein sequence ID" value="KAF2452997.1"/>
    <property type="molecule type" value="Genomic_DNA"/>
</dbReference>
<keyword evidence="2" id="KW-0443">Lipid metabolism</keyword>
<accession>A0A6A6NNE8</accession>
<dbReference type="InterPro" id="IPR044294">
    <property type="entry name" value="Lipase-like"/>
</dbReference>
<reference evidence="6" key="1">
    <citation type="journal article" date="2020" name="Stud. Mycol.">
        <title>101 Dothideomycetes genomes: a test case for predicting lifestyles and emergence of pathogens.</title>
        <authorList>
            <person name="Haridas S."/>
            <person name="Albert R."/>
            <person name="Binder M."/>
            <person name="Bloem J."/>
            <person name="Labutti K."/>
            <person name="Salamov A."/>
            <person name="Andreopoulos B."/>
            <person name="Baker S."/>
            <person name="Barry K."/>
            <person name="Bills G."/>
            <person name="Bluhm B."/>
            <person name="Cannon C."/>
            <person name="Castanera R."/>
            <person name="Culley D."/>
            <person name="Daum C."/>
            <person name="Ezra D."/>
            <person name="Gonzalez J."/>
            <person name="Henrissat B."/>
            <person name="Kuo A."/>
            <person name="Liang C."/>
            <person name="Lipzen A."/>
            <person name="Lutzoni F."/>
            <person name="Magnuson J."/>
            <person name="Mondo S."/>
            <person name="Nolan M."/>
            <person name="Ohm R."/>
            <person name="Pangilinan J."/>
            <person name="Park H.-J."/>
            <person name="Ramirez L."/>
            <person name="Alfaro M."/>
            <person name="Sun H."/>
            <person name="Tritt A."/>
            <person name="Yoshinaga Y."/>
            <person name="Zwiers L.-H."/>
            <person name="Turgeon B."/>
            <person name="Goodwin S."/>
            <person name="Spatafora J."/>
            <person name="Crous P."/>
            <person name="Grigoriev I."/>
        </authorList>
    </citation>
    <scope>NUCLEOTIDE SEQUENCE</scope>
    <source>
        <strain evidence="6">ATCC 16933</strain>
    </source>
</reference>
<organism evidence="6 7">
    <name type="scientific">Lineolata rhizophorae</name>
    <dbReference type="NCBI Taxonomy" id="578093"/>
    <lineage>
        <taxon>Eukaryota</taxon>
        <taxon>Fungi</taxon>
        <taxon>Dikarya</taxon>
        <taxon>Ascomycota</taxon>
        <taxon>Pezizomycotina</taxon>
        <taxon>Dothideomycetes</taxon>
        <taxon>Dothideomycetes incertae sedis</taxon>
        <taxon>Lineolatales</taxon>
        <taxon>Lineolataceae</taxon>
        <taxon>Lineolata</taxon>
    </lineage>
</organism>
<dbReference type="GO" id="GO:0016042">
    <property type="term" value="P:lipid catabolic process"/>
    <property type="evidence" value="ECO:0007669"/>
    <property type="project" value="UniProtKB-KW"/>
</dbReference>
<feature type="compositionally biased region" description="Gly residues" evidence="3">
    <location>
        <begin position="319"/>
        <end position="329"/>
    </location>
</feature>
<dbReference type="GO" id="GO:0004622">
    <property type="term" value="F:phosphatidylcholine lysophospholipase activity"/>
    <property type="evidence" value="ECO:0007669"/>
    <property type="project" value="TreeGrafter"/>
</dbReference>
<comment type="similarity">
    <text evidence="1">Belongs to the putative lipase ROG1 family.</text>
</comment>